<dbReference type="eggNOG" id="ENOG502SJYS">
    <property type="taxonomic scope" value="Eukaryota"/>
</dbReference>
<feature type="compositionally biased region" description="Polar residues" evidence="2">
    <location>
        <begin position="20"/>
        <end position="31"/>
    </location>
</feature>
<gene>
    <name evidence="3" type="ORF">DOTSEDRAFT_53811</name>
</gene>
<evidence type="ECO:0000256" key="1">
    <source>
        <dbReference type="SAM" id="Coils"/>
    </source>
</evidence>
<dbReference type="OMA" id="HNMTPLP"/>
<proteinExistence type="predicted"/>
<feature type="compositionally biased region" description="Polar residues" evidence="2">
    <location>
        <begin position="87"/>
        <end position="118"/>
    </location>
</feature>
<evidence type="ECO:0000256" key="2">
    <source>
        <dbReference type="SAM" id="MobiDB-lite"/>
    </source>
</evidence>
<sequence>MSQRFTTPVKRERDDYVPHSGTQSHMSQRFTTPIRRERDDYVPPFGRLTPGLSMMPGPDDNTEYHARSPWPQTPSRASSARYSRDSTLNPAATPYSQSPTPFYGTYSSQAPCNFSPVQDETPAPQTPPRALRRDGRSRKRRRDEEEEEACEQPTYDSSKEALPDLPAYHPRLPLLKTTASNLVAELARYLRPYRYSSADLVNMVQKAEEATNPPEQKKFLFMLLGVTGVGKSSTINSFLDEPHAAKAASTGESRTCVPTFFTHRLPHQTKLYAVEVHFLDDATRRSFLLEWIRFFCHFYFENDGSWSEEEHQQKSAQADAALKIFRALFCDKWDFQSPAHIRACLQRYRENVDMLLQQMMQWCGALFENYDLAGDNPCLQVEKDDCEELEKSIHPHVFEDSDFEVPSRWPLVEHIRKGISTSDKLQHVDLLDLPGTADANCVRSNIAQKFIKQCDALLVVTDARRAIACDAVDRVSRRWGERFEDGLAVIVTNTDSQINSALAAEMDRKKECLGNYKELAARIEQLDKEKTAISTKIKKIRGDREQKMALLDEKEELTEKLRDLRDQQFDGLVDVRNSFIARKLQDDKSKYLKTGNKLKVFCVSNTHYQSLNKEKSSDDRQMNAQTTGIPKLRRHALEMAAPRVFREADAFINKAMTVLRGASLWVEATPTRRHEELMAVVKRPALELVNDIDEYLVRLQGSHSASTGGLIGDKLLQPLEICREDSVAAAIGVKHSIDKWNPATIRAFFNNNGKH</sequence>
<dbReference type="EMBL" id="KB446540">
    <property type="protein sequence ID" value="EME42806.1"/>
    <property type="molecule type" value="Genomic_DNA"/>
</dbReference>
<dbReference type="PANTHER" id="PTHR36681:SF3">
    <property type="entry name" value="NUCLEAR GTPASE, GERMINAL CENTER-ASSOCIATED, TANDEM DUPLICATE 3"/>
    <property type="match status" value="1"/>
</dbReference>
<name>M2YLB6_DOTSN</name>
<dbReference type="Proteomes" id="UP000016933">
    <property type="component" value="Unassembled WGS sequence"/>
</dbReference>
<evidence type="ECO:0000313" key="4">
    <source>
        <dbReference type="Proteomes" id="UP000016933"/>
    </source>
</evidence>
<reference evidence="4" key="1">
    <citation type="journal article" date="2012" name="PLoS Genet.">
        <title>The genomes of the fungal plant pathogens Cladosporium fulvum and Dothistroma septosporum reveal adaptation to different hosts and lifestyles but also signatures of common ancestry.</title>
        <authorList>
            <person name="de Wit P.J.G.M."/>
            <person name="van der Burgt A."/>
            <person name="Oekmen B."/>
            <person name="Stergiopoulos I."/>
            <person name="Abd-Elsalam K.A."/>
            <person name="Aerts A.L."/>
            <person name="Bahkali A.H."/>
            <person name="Beenen H.G."/>
            <person name="Chettri P."/>
            <person name="Cox M.P."/>
            <person name="Datema E."/>
            <person name="de Vries R.P."/>
            <person name="Dhillon B."/>
            <person name="Ganley A.R."/>
            <person name="Griffiths S.A."/>
            <person name="Guo Y."/>
            <person name="Hamelin R.C."/>
            <person name="Henrissat B."/>
            <person name="Kabir M.S."/>
            <person name="Jashni M.K."/>
            <person name="Kema G."/>
            <person name="Klaubauf S."/>
            <person name="Lapidus A."/>
            <person name="Levasseur A."/>
            <person name="Lindquist E."/>
            <person name="Mehrabi R."/>
            <person name="Ohm R.A."/>
            <person name="Owen T.J."/>
            <person name="Salamov A."/>
            <person name="Schwelm A."/>
            <person name="Schijlen E."/>
            <person name="Sun H."/>
            <person name="van den Burg H.A."/>
            <person name="van Ham R.C.H.J."/>
            <person name="Zhang S."/>
            <person name="Goodwin S.B."/>
            <person name="Grigoriev I.V."/>
            <person name="Collemare J."/>
            <person name="Bradshaw R.E."/>
        </authorList>
    </citation>
    <scope>NUCLEOTIDE SEQUENCE [LARGE SCALE GENOMIC DNA]</scope>
    <source>
        <strain evidence="4">NZE10 / CBS 128990</strain>
    </source>
</reference>
<keyword evidence="4" id="KW-1185">Reference proteome</keyword>
<dbReference type="STRING" id="675120.M2YLB6"/>
<dbReference type="OrthoDB" id="3598281at2759"/>
<protein>
    <submittedName>
        <fullName evidence="3">Uncharacterized protein</fullName>
    </submittedName>
</protein>
<keyword evidence="1" id="KW-0175">Coiled coil</keyword>
<dbReference type="PANTHER" id="PTHR36681">
    <property type="entry name" value="NUCLEAR GTPASE, GERMINAL CENTER-ASSOCIATED, TANDEM DUPLICATE 3"/>
    <property type="match status" value="1"/>
</dbReference>
<reference evidence="3 4" key="2">
    <citation type="journal article" date="2012" name="PLoS Pathog.">
        <title>Diverse lifestyles and strategies of plant pathogenesis encoded in the genomes of eighteen Dothideomycetes fungi.</title>
        <authorList>
            <person name="Ohm R.A."/>
            <person name="Feau N."/>
            <person name="Henrissat B."/>
            <person name="Schoch C.L."/>
            <person name="Horwitz B.A."/>
            <person name="Barry K.W."/>
            <person name="Condon B.J."/>
            <person name="Copeland A.C."/>
            <person name="Dhillon B."/>
            <person name="Glaser F."/>
            <person name="Hesse C.N."/>
            <person name="Kosti I."/>
            <person name="LaButti K."/>
            <person name="Lindquist E.A."/>
            <person name="Lucas S."/>
            <person name="Salamov A.A."/>
            <person name="Bradshaw R.E."/>
            <person name="Ciuffetti L."/>
            <person name="Hamelin R.C."/>
            <person name="Kema G.H.J."/>
            <person name="Lawrence C."/>
            <person name="Scott J.A."/>
            <person name="Spatafora J.W."/>
            <person name="Turgeon B.G."/>
            <person name="de Wit P.J.G.M."/>
            <person name="Zhong S."/>
            <person name="Goodwin S.B."/>
            <person name="Grigoriev I.V."/>
        </authorList>
    </citation>
    <scope>NUCLEOTIDE SEQUENCE [LARGE SCALE GENOMIC DNA]</scope>
    <source>
        <strain evidence="4">NZE10 / CBS 128990</strain>
    </source>
</reference>
<dbReference type="HOGENOM" id="CLU_368817_0_0_1"/>
<accession>M2YLB6</accession>
<dbReference type="Gene3D" id="3.40.50.300">
    <property type="entry name" value="P-loop containing nucleotide triphosphate hydrolases"/>
    <property type="match status" value="2"/>
</dbReference>
<dbReference type="AlphaFoldDB" id="M2YLB6"/>
<evidence type="ECO:0000313" key="3">
    <source>
        <dbReference type="EMBL" id="EME42806.1"/>
    </source>
</evidence>
<dbReference type="InterPro" id="IPR027417">
    <property type="entry name" value="P-loop_NTPase"/>
</dbReference>
<organism evidence="3 4">
    <name type="scientific">Dothistroma septosporum (strain NZE10 / CBS 128990)</name>
    <name type="common">Red band needle blight fungus</name>
    <name type="synonym">Mycosphaerella pini</name>
    <dbReference type="NCBI Taxonomy" id="675120"/>
    <lineage>
        <taxon>Eukaryota</taxon>
        <taxon>Fungi</taxon>
        <taxon>Dikarya</taxon>
        <taxon>Ascomycota</taxon>
        <taxon>Pezizomycotina</taxon>
        <taxon>Dothideomycetes</taxon>
        <taxon>Dothideomycetidae</taxon>
        <taxon>Mycosphaerellales</taxon>
        <taxon>Mycosphaerellaceae</taxon>
        <taxon>Dothistroma</taxon>
    </lineage>
</organism>
<dbReference type="SUPFAM" id="SSF52540">
    <property type="entry name" value="P-loop containing nucleoside triphosphate hydrolases"/>
    <property type="match status" value="1"/>
</dbReference>
<feature type="region of interest" description="Disordered" evidence="2">
    <location>
        <begin position="1"/>
        <end position="164"/>
    </location>
</feature>
<feature type="coiled-coil region" evidence="1">
    <location>
        <begin position="509"/>
        <end position="567"/>
    </location>
</feature>